<dbReference type="SMART" id="SM00967">
    <property type="entry name" value="SpoU_sub_bind"/>
    <property type="match status" value="1"/>
</dbReference>
<dbReference type="GO" id="GO:0006396">
    <property type="term" value="P:RNA processing"/>
    <property type="evidence" value="ECO:0007669"/>
    <property type="project" value="InterPro"/>
</dbReference>
<dbReference type="NCBIfam" id="TIGR00186">
    <property type="entry name" value="rRNA_methyl_3"/>
    <property type="match status" value="1"/>
</dbReference>
<comment type="caution">
    <text evidence="4">The sequence shown here is derived from an EMBL/GenBank/DDBJ whole genome shotgun (WGS) entry which is preliminary data.</text>
</comment>
<organism evidence="4 5">
    <name type="scientific">Pedobacter psychrotolerans</name>
    <dbReference type="NCBI Taxonomy" id="1843235"/>
    <lineage>
        <taxon>Bacteria</taxon>
        <taxon>Pseudomonadati</taxon>
        <taxon>Bacteroidota</taxon>
        <taxon>Sphingobacteriia</taxon>
        <taxon>Sphingobacteriales</taxon>
        <taxon>Sphingobacteriaceae</taxon>
        <taxon>Pedobacter</taxon>
    </lineage>
</organism>
<dbReference type="SUPFAM" id="SSF75217">
    <property type="entry name" value="alpha/beta knot"/>
    <property type="match status" value="1"/>
</dbReference>
<dbReference type="PANTHER" id="PTHR46429">
    <property type="entry name" value="23S RRNA (GUANOSINE-2'-O-)-METHYLTRANSFERASE RLMB"/>
    <property type="match status" value="1"/>
</dbReference>
<dbReference type="Gene3D" id="3.30.1330.30">
    <property type="match status" value="1"/>
</dbReference>
<dbReference type="SUPFAM" id="SSF55315">
    <property type="entry name" value="L30e-like"/>
    <property type="match status" value="1"/>
</dbReference>
<dbReference type="InterPro" id="IPR029028">
    <property type="entry name" value="Alpha/beta_knot_MTases"/>
</dbReference>
<dbReference type="InterPro" id="IPR029064">
    <property type="entry name" value="Ribosomal_eL30-like_sf"/>
</dbReference>
<evidence type="ECO:0000259" key="3">
    <source>
        <dbReference type="SMART" id="SM00967"/>
    </source>
</evidence>
<keyword evidence="1 4" id="KW-0489">Methyltransferase</keyword>
<keyword evidence="2 4" id="KW-0808">Transferase</keyword>
<dbReference type="GO" id="GO:0003723">
    <property type="term" value="F:RNA binding"/>
    <property type="evidence" value="ECO:0007669"/>
    <property type="project" value="InterPro"/>
</dbReference>
<evidence type="ECO:0000256" key="2">
    <source>
        <dbReference type="ARBA" id="ARBA00022679"/>
    </source>
</evidence>
<dbReference type="Pfam" id="PF08032">
    <property type="entry name" value="SpoU_sub_bind"/>
    <property type="match status" value="1"/>
</dbReference>
<protein>
    <submittedName>
        <fullName evidence="4">23S rRNA (Guanosine2251-2'-O)-methyltransferase</fullName>
    </submittedName>
</protein>
<dbReference type="Proteomes" id="UP000295684">
    <property type="component" value="Unassembled WGS sequence"/>
</dbReference>
<dbReference type="CDD" id="cd18103">
    <property type="entry name" value="SpoU-like_RlmB"/>
    <property type="match status" value="1"/>
</dbReference>
<dbReference type="EMBL" id="SLWO01000004">
    <property type="protein sequence ID" value="TCO25095.1"/>
    <property type="molecule type" value="Genomic_DNA"/>
</dbReference>
<dbReference type="GO" id="GO:0032259">
    <property type="term" value="P:methylation"/>
    <property type="evidence" value="ECO:0007669"/>
    <property type="project" value="UniProtKB-KW"/>
</dbReference>
<dbReference type="GO" id="GO:0005829">
    <property type="term" value="C:cytosol"/>
    <property type="evidence" value="ECO:0007669"/>
    <property type="project" value="TreeGrafter"/>
</dbReference>
<accession>A0A4V2RZB7</accession>
<dbReference type="Pfam" id="PF00588">
    <property type="entry name" value="SpoU_methylase"/>
    <property type="match status" value="1"/>
</dbReference>
<dbReference type="InterPro" id="IPR004441">
    <property type="entry name" value="rRNA_MeTrfase_TrmH"/>
</dbReference>
<dbReference type="AlphaFoldDB" id="A0A4V2RZB7"/>
<evidence type="ECO:0000313" key="5">
    <source>
        <dbReference type="Proteomes" id="UP000295684"/>
    </source>
</evidence>
<name>A0A4V2RZB7_9SPHI</name>
<dbReference type="GO" id="GO:0008173">
    <property type="term" value="F:RNA methyltransferase activity"/>
    <property type="evidence" value="ECO:0007669"/>
    <property type="project" value="InterPro"/>
</dbReference>
<evidence type="ECO:0000313" key="4">
    <source>
        <dbReference type="EMBL" id="TCO25095.1"/>
    </source>
</evidence>
<dbReference type="InterPro" id="IPR001537">
    <property type="entry name" value="SpoU_MeTrfase"/>
</dbReference>
<reference evidence="4 5" key="1">
    <citation type="submission" date="2019-03" db="EMBL/GenBank/DDBJ databases">
        <title>Genomic Encyclopedia of Type Strains, Phase IV (KMG-IV): sequencing the most valuable type-strain genomes for metagenomic binning, comparative biology and taxonomic classification.</title>
        <authorList>
            <person name="Goeker M."/>
        </authorList>
    </citation>
    <scope>NUCLEOTIDE SEQUENCE [LARGE SCALE GENOMIC DNA]</scope>
    <source>
        <strain evidence="4 5">DSM 103236</strain>
    </source>
</reference>
<dbReference type="Gene3D" id="3.40.1280.10">
    <property type="match status" value="1"/>
</dbReference>
<evidence type="ECO:0000256" key="1">
    <source>
        <dbReference type="ARBA" id="ARBA00022603"/>
    </source>
</evidence>
<dbReference type="InterPro" id="IPR013123">
    <property type="entry name" value="SpoU_subst-bd"/>
</dbReference>
<gene>
    <name evidence="4" type="ORF">EV200_104131</name>
</gene>
<dbReference type="InterPro" id="IPR029026">
    <property type="entry name" value="tRNA_m1G_MTases_N"/>
</dbReference>
<sequence length="301" mass="33494">MEVENTKWVGMYTNQFPVLEFRFLITNKFPRLCGKNNYFCKQFRNMDNFRRPQRAKENNEFVFGIRAVIEAVKAGRDIETIYQQRGLGGELFLELKALLKDTLIPLNAVPIEKLNRMSQKNHQGVIAVISPITYQNIEDIIPAVFEKGEVPLILVLDSVTDVRNMGAMARTAACVGVHAIVVPLKNAAQINADAIKTSAGALFNIPICRHANLHKICLYLQESGLQIVACTEKTSDLIYAPDYTMPTAIVMGSEDEGISNDLLRVADHLAKIPMSGKIESLNVSVSAGVILYEAVRQRTLS</sequence>
<proteinExistence type="predicted"/>
<feature type="domain" description="RNA 2-O ribose methyltransferase substrate binding" evidence="3">
    <location>
        <begin position="61"/>
        <end position="135"/>
    </location>
</feature>
<dbReference type="PANTHER" id="PTHR46429:SF1">
    <property type="entry name" value="23S RRNA (GUANOSINE-2'-O-)-METHYLTRANSFERASE RLMB"/>
    <property type="match status" value="1"/>
</dbReference>